<reference evidence="2" key="1">
    <citation type="submission" date="2022-04" db="EMBL/GenBank/DDBJ databases">
        <title>Carnegiea gigantea Genome sequencing and assembly v2.</title>
        <authorList>
            <person name="Copetti D."/>
            <person name="Sanderson M.J."/>
            <person name="Burquez A."/>
            <person name="Wojciechowski M.F."/>
        </authorList>
    </citation>
    <scope>NUCLEOTIDE SEQUENCE</scope>
    <source>
        <strain evidence="2">SGP5-SGP5p</strain>
        <tissue evidence="2">Aerial part</tissue>
    </source>
</reference>
<dbReference type="Proteomes" id="UP001153076">
    <property type="component" value="Unassembled WGS sequence"/>
</dbReference>
<keyword evidence="1" id="KW-0812">Transmembrane</keyword>
<protein>
    <submittedName>
        <fullName evidence="2">Uncharacterized protein</fullName>
    </submittedName>
</protein>
<keyword evidence="3" id="KW-1185">Reference proteome</keyword>
<feature type="transmembrane region" description="Helical" evidence="1">
    <location>
        <begin position="23"/>
        <end position="48"/>
    </location>
</feature>
<keyword evidence="1" id="KW-0472">Membrane</keyword>
<sequence length="233" mass="25792">MLSRLSPLKSLSAFTSLSSQRPLIAIVSVLSMLSLISRLSILSMLSLISFKSRFSRNLLDQAMTSGSSTTFAHPPEKFNTTIGVHRYHPRSQCTTKVVARGAMQRHFCGDGGIFGVVWANRGFGKATEEEGSQQSPSLAVRVAHAPPLHYRSDGTGLFLIILDVSTLHCSISKNLLHILGLLMVVLLFSAWAGQIGGLERPRGKKAINERLRRRRVWHTRHPSFPDLMVEVCF</sequence>
<comment type="caution">
    <text evidence="2">The sequence shown here is derived from an EMBL/GenBank/DDBJ whole genome shotgun (WGS) entry which is preliminary data.</text>
</comment>
<proteinExistence type="predicted"/>
<name>A0A9Q1KJI3_9CARY</name>
<organism evidence="2 3">
    <name type="scientific">Carnegiea gigantea</name>
    <dbReference type="NCBI Taxonomy" id="171969"/>
    <lineage>
        <taxon>Eukaryota</taxon>
        <taxon>Viridiplantae</taxon>
        <taxon>Streptophyta</taxon>
        <taxon>Embryophyta</taxon>
        <taxon>Tracheophyta</taxon>
        <taxon>Spermatophyta</taxon>
        <taxon>Magnoliopsida</taxon>
        <taxon>eudicotyledons</taxon>
        <taxon>Gunneridae</taxon>
        <taxon>Pentapetalae</taxon>
        <taxon>Caryophyllales</taxon>
        <taxon>Cactineae</taxon>
        <taxon>Cactaceae</taxon>
        <taxon>Cactoideae</taxon>
        <taxon>Echinocereeae</taxon>
        <taxon>Carnegiea</taxon>
    </lineage>
</organism>
<dbReference type="EMBL" id="JAKOGI010000107">
    <property type="protein sequence ID" value="KAJ8444100.1"/>
    <property type="molecule type" value="Genomic_DNA"/>
</dbReference>
<accession>A0A9Q1KJI3</accession>
<feature type="transmembrane region" description="Helical" evidence="1">
    <location>
        <begin position="175"/>
        <end position="193"/>
    </location>
</feature>
<evidence type="ECO:0000256" key="1">
    <source>
        <dbReference type="SAM" id="Phobius"/>
    </source>
</evidence>
<keyword evidence="1" id="KW-1133">Transmembrane helix</keyword>
<gene>
    <name evidence="2" type="ORF">Cgig2_025101</name>
</gene>
<evidence type="ECO:0000313" key="3">
    <source>
        <dbReference type="Proteomes" id="UP001153076"/>
    </source>
</evidence>
<dbReference type="AlphaFoldDB" id="A0A9Q1KJI3"/>
<evidence type="ECO:0000313" key="2">
    <source>
        <dbReference type="EMBL" id="KAJ8444100.1"/>
    </source>
</evidence>